<evidence type="ECO:0000256" key="1">
    <source>
        <dbReference type="ARBA" id="ARBA00004651"/>
    </source>
</evidence>
<accession>A0AAE8Q5R2</accession>
<evidence type="ECO:0000256" key="8">
    <source>
        <dbReference type="SAM" id="Phobius"/>
    </source>
</evidence>
<dbReference type="PANTHER" id="PTHR42929:SF1">
    <property type="entry name" value="INNER MEMBRANE ABC TRANSPORTER PERMEASE PROTEIN YDCU-RELATED"/>
    <property type="match status" value="1"/>
</dbReference>
<keyword evidence="3" id="KW-0813">Transport</keyword>
<feature type="transmembrane region" description="Helical" evidence="8">
    <location>
        <begin position="219"/>
        <end position="241"/>
    </location>
</feature>
<keyword evidence="6 8" id="KW-1133">Transmembrane helix</keyword>
<dbReference type="SUPFAM" id="SSF161098">
    <property type="entry name" value="MetI-like"/>
    <property type="match status" value="1"/>
</dbReference>
<dbReference type="PANTHER" id="PTHR42929">
    <property type="entry name" value="INNER MEMBRANE ABC TRANSPORTER PERMEASE PROTEIN YDCU-RELATED-RELATED"/>
    <property type="match status" value="1"/>
</dbReference>
<feature type="transmembrane region" description="Helical" evidence="8">
    <location>
        <begin position="123"/>
        <end position="145"/>
    </location>
</feature>
<dbReference type="InterPro" id="IPR035906">
    <property type="entry name" value="MetI-like_sf"/>
</dbReference>
<dbReference type="PROSITE" id="PS50928">
    <property type="entry name" value="ABC_TM1"/>
    <property type="match status" value="1"/>
</dbReference>
<keyword evidence="4" id="KW-1003">Cell membrane</keyword>
<feature type="transmembrane region" description="Helical" evidence="8">
    <location>
        <begin position="247"/>
        <end position="267"/>
    </location>
</feature>
<evidence type="ECO:0000259" key="9">
    <source>
        <dbReference type="PROSITE" id="PS50928"/>
    </source>
</evidence>
<organism evidence="10 11">
    <name type="scientific">Rhizobium ruizarguesonis</name>
    <dbReference type="NCBI Taxonomy" id="2081791"/>
    <lineage>
        <taxon>Bacteria</taxon>
        <taxon>Pseudomonadati</taxon>
        <taxon>Pseudomonadota</taxon>
        <taxon>Alphaproteobacteria</taxon>
        <taxon>Hyphomicrobiales</taxon>
        <taxon>Rhizobiaceae</taxon>
        <taxon>Rhizobium/Agrobacterium group</taxon>
        <taxon>Rhizobium</taxon>
    </lineage>
</organism>
<evidence type="ECO:0000256" key="2">
    <source>
        <dbReference type="ARBA" id="ARBA00007069"/>
    </source>
</evidence>
<keyword evidence="5 8" id="KW-0812">Transmembrane</keyword>
<dbReference type="GO" id="GO:0055085">
    <property type="term" value="P:transmembrane transport"/>
    <property type="evidence" value="ECO:0007669"/>
    <property type="project" value="InterPro"/>
</dbReference>
<feature type="transmembrane region" description="Helical" evidence="8">
    <location>
        <begin position="279"/>
        <end position="301"/>
    </location>
</feature>
<reference evidence="10 11" key="1">
    <citation type="submission" date="2019-02" db="EMBL/GenBank/DDBJ databases">
        <title>The genomic architecture of introgression among sibling species of bacteria.</title>
        <authorList>
            <person name="Cavassim M.I.A."/>
            <person name="Moeskjaer S."/>
            <person name="Moslemi C."/>
            <person name="Fields B."/>
            <person name="Bachmann A."/>
            <person name="Vilhjalmsson B."/>
            <person name="Schierup M.H."/>
            <person name="Young J.P.W."/>
            <person name="Andersen S.U."/>
        </authorList>
    </citation>
    <scope>NUCLEOTIDE SEQUENCE [LARGE SCALE GENOMIC DNA]</scope>
    <source>
        <strain evidence="10 11">SM42</strain>
    </source>
</reference>
<comment type="similarity">
    <text evidence="2">Belongs to the binding-protein-dependent transport system permease family. CysTW subfamily.</text>
</comment>
<keyword evidence="7 8" id="KW-0472">Membrane</keyword>
<feature type="domain" description="ABC transmembrane type-1" evidence="9">
    <location>
        <begin position="86"/>
        <end position="300"/>
    </location>
</feature>
<dbReference type="EMBL" id="SIKX01000007">
    <property type="protein sequence ID" value="TBF01359.1"/>
    <property type="molecule type" value="Genomic_DNA"/>
</dbReference>
<evidence type="ECO:0000313" key="11">
    <source>
        <dbReference type="Proteomes" id="UP000291892"/>
    </source>
</evidence>
<evidence type="ECO:0000256" key="7">
    <source>
        <dbReference type="ARBA" id="ARBA00023136"/>
    </source>
</evidence>
<gene>
    <name evidence="10" type="ORF">ELG94_38495</name>
</gene>
<evidence type="ECO:0000256" key="5">
    <source>
        <dbReference type="ARBA" id="ARBA00022692"/>
    </source>
</evidence>
<feature type="transmembrane region" description="Helical" evidence="8">
    <location>
        <begin position="92"/>
        <end position="111"/>
    </location>
</feature>
<dbReference type="RefSeq" id="WP_130663642.1">
    <property type="nucleotide sequence ID" value="NZ_CP088108.1"/>
</dbReference>
<sequence>MKPQSTHCQPGQPGASGIRAGLAGTSSLKSIDWPALLATAPFFMFAIVMMVMPTAALLATAFVDKQGGFTLANFAEIVTPEVADAFMASAKISAATAVLGTVLGLILALTAGRRMTSQKVGAAVMSFCGVASHFSGIPLAFAFIATLGRLGLVTVFLRKAFGIDIYAAGFELASFSGLTLTYLFFQVPIAFTIIMPAVDRLSTQTREAAEMLGATTTQYWRFVGLPILWPTILGALALLFANAFGGVATAYALTGTAMNVIPILLYAQIRGDVLHNEQLGAVLALLMVFVMTVTISLYLMLRVRSERWMK</sequence>
<protein>
    <submittedName>
        <fullName evidence="10">ABC transporter permease subunit</fullName>
    </submittedName>
</protein>
<dbReference type="AlphaFoldDB" id="A0AAE8Q5R2"/>
<comment type="caution">
    <text evidence="10">The sequence shown here is derived from an EMBL/GenBank/DDBJ whole genome shotgun (WGS) entry which is preliminary data.</text>
</comment>
<comment type="subcellular location">
    <subcellularLocation>
        <location evidence="1">Cell membrane</location>
        <topology evidence="1">Multi-pass membrane protein</topology>
    </subcellularLocation>
</comment>
<dbReference type="InterPro" id="IPR000515">
    <property type="entry name" value="MetI-like"/>
</dbReference>
<proteinExistence type="inferred from homology"/>
<dbReference type="Proteomes" id="UP000291892">
    <property type="component" value="Unassembled WGS sequence"/>
</dbReference>
<dbReference type="GO" id="GO:0005886">
    <property type="term" value="C:plasma membrane"/>
    <property type="evidence" value="ECO:0007669"/>
    <property type="project" value="UniProtKB-SubCell"/>
</dbReference>
<feature type="transmembrane region" description="Helical" evidence="8">
    <location>
        <begin position="35"/>
        <end position="63"/>
    </location>
</feature>
<evidence type="ECO:0000313" key="10">
    <source>
        <dbReference type="EMBL" id="TBF01359.1"/>
    </source>
</evidence>
<evidence type="ECO:0000256" key="6">
    <source>
        <dbReference type="ARBA" id="ARBA00022989"/>
    </source>
</evidence>
<dbReference type="Gene3D" id="1.10.3720.10">
    <property type="entry name" value="MetI-like"/>
    <property type="match status" value="1"/>
</dbReference>
<evidence type="ECO:0000256" key="4">
    <source>
        <dbReference type="ARBA" id="ARBA00022475"/>
    </source>
</evidence>
<name>A0AAE8Q5R2_9HYPH</name>
<dbReference type="CDD" id="cd06261">
    <property type="entry name" value="TM_PBP2"/>
    <property type="match status" value="1"/>
</dbReference>
<evidence type="ECO:0000256" key="3">
    <source>
        <dbReference type="ARBA" id="ARBA00022448"/>
    </source>
</evidence>
<feature type="transmembrane region" description="Helical" evidence="8">
    <location>
        <begin position="165"/>
        <end position="198"/>
    </location>
</feature>